<evidence type="ECO:0000313" key="3">
    <source>
        <dbReference type="Proteomes" id="UP000193467"/>
    </source>
</evidence>
<sequence length="263" mass="30207">MASPSPLLSPLHRIPVLWSLYRPLLRLSSNFPVQRQQRTTESERKGRASTGNALQAHVRRLFRRGRKLGNLQQVKKRLTEAHTLLDDLQRAQDGSAHHHQQITLLSAHLARYTPISSPPPPAVPPKPRRSPSILFSTPYHPPLPRLKPQPEHISMMIFNRRRAIQRRWDRVEETKAWAEDGKREAEFDRRLGFEAGAKGEWGLEWKEMANELGRKAGKEARLSQMRISPEMQEKANIVNRQQAGWARRKGEKRSRASAGPHDA</sequence>
<feature type="region of interest" description="Disordered" evidence="1">
    <location>
        <begin position="231"/>
        <end position="263"/>
    </location>
</feature>
<keyword evidence="3" id="KW-1185">Reference proteome</keyword>
<dbReference type="OrthoDB" id="2537677at2759"/>
<proteinExistence type="predicted"/>
<dbReference type="AlphaFoldDB" id="A0A1Y2FGA6"/>
<evidence type="ECO:0000256" key="1">
    <source>
        <dbReference type="SAM" id="MobiDB-lite"/>
    </source>
</evidence>
<dbReference type="STRING" id="106004.A0A1Y2FGA6"/>
<comment type="caution">
    <text evidence="2">The sequence shown here is derived from an EMBL/GenBank/DDBJ whole genome shotgun (WGS) entry which is preliminary data.</text>
</comment>
<protein>
    <submittedName>
        <fullName evidence="2">Uncharacterized protein</fullName>
    </submittedName>
</protein>
<evidence type="ECO:0000313" key="2">
    <source>
        <dbReference type="EMBL" id="ORY82952.1"/>
    </source>
</evidence>
<organism evidence="2 3">
    <name type="scientific">Leucosporidium creatinivorum</name>
    <dbReference type="NCBI Taxonomy" id="106004"/>
    <lineage>
        <taxon>Eukaryota</taxon>
        <taxon>Fungi</taxon>
        <taxon>Dikarya</taxon>
        <taxon>Basidiomycota</taxon>
        <taxon>Pucciniomycotina</taxon>
        <taxon>Microbotryomycetes</taxon>
        <taxon>Leucosporidiales</taxon>
        <taxon>Leucosporidium</taxon>
    </lineage>
</organism>
<gene>
    <name evidence="2" type="ORF">BCR35DRAFT_79383</name>
</gene>
<dbReference type="Proteomes" id="UP000193467">
    <property type="component" value="Unassembled WGS sequence"/>
</dbReference>
<reference evidence="2 3" key="1">
    <citation type="submission" date="2016-07" db="EMBL/GenBank/DDBJ databases">
        <title>Pervasive Adenine N6-methylation of Active Genes in Fungi.</title>
        <authorList>
            <consortium name="DOE Joint Genome Institute"/>
            <person name="Mondo S.J."/>
            <person name="Dannebaum R.O."/>
            <person name="Kuo R.C."/>
            <person name="Labutti K."/>
            <person name="Haridas S."/>
            <person name="Kuo A."/>
            <person name="Salamov A."/>
            <person name="Ahrendt S.R."/>
            <person name="Lipzen A."/>
            <person name="Sullivan W."/>
            <person name="Andreopoulos W.B."/>
            <person name="Clum A."/>
            <person name="Lindquist E."/>
            <person name="Daum C."/>
            <person name="Ramamoorthy G.K."/>
            <person name="Gryganskyi A."/>
            <person name="Culley D."/>
            <person name="Magnuson J.K."/>
            <person name="James T.Y."/>
            <person name="O'Malley M.A."/>
            <person name="Stajich J.E."/>
            <person name="Spatafora J.W."/>
            <person name="Visel A."/>
            <person name="Grigoriev I.V."/>
        </authorList>
    </citation>
    <scope>NUCLEOTIDE SEQUENCE [LARGE SCALE GENOMIC DNA]</scope>
    <source>
        <strain evidence="2 3">62-1032</strain>
    </source>
</reference>
<dbReference type="InParanoid" id="A0A1Y2FGA6"/>
<dbReference type="EMBL" id="MCGR01000020">
    <property type="protein sequence ID" value="ORY82952.1"/>
    <property type="molecule type" value="Genomic_DNA"/>
</dbReference>
<name>A0A1Y2FGA6_9BASI</name>
<accession>A0A1Y2FGA6</accession>